<organism evidence="1 2">
    <name type="scientific">Dryococelus australis</name>
    <dbReference type="NCBI Taxonomy" id="614101"/>
    <lineage>
        <taxon>Eukaryota</taxon>
        <taxon>Metazoa</taxon>
        <taxon>Ecdysozoa</taxon>
        <taxon>Arthropoda</taxon>
        <taxon>Hexapoda</taxon>
        <taxon>Insecta</taxon>
        <taxon>Pterygota</taxon>
        <taxon>Neoptera</taxon>
        <taxon>Polyneoptera</taxon>
        <taxon>Phasmatodea</taxon>
        <taxon>Verophasmatodea</taxon>
        <taxon>Anareolatae</taxon>
        <taxon>Phasmatidae</taxon>
        <taxon>Eurycanthinae</taxon>
        <taxon>Dryococelus</taxon>
    </lineage>
</organism>
<gene>
    <name evidence="1" type="ORF">PR048_032684</name>
</gene>
<proteinExistence type="predicted"/>
<comment type="caution">
    <text evidence="1">The sequence shown here is derived from an EMBL/GenBank/DDBJ whole genome shotgun (WGS) entry which is preliminary data.</text>
</comment>
<reference evidence="1 2" key="1">
    <citation type="submission" date="2023-02" db="EMBL/GenBank/DDBJ databases">
        <title>LHISI_Scaffold_Assembly.</title>
        <authorList>
            <person name="Stuart O.P."/>
            <person name="Cleave R."/>
            <person name="Magrath M.J.L."/>
            <person name="Mikheyev A.S."/>
        </authorList>
    </citation>
    <scope>NUCLEOTIDE SEQUENCE [LARGE SCALE GENOMIC DNA]</scope>
    <source>
        <strain evidence="1">Daus_M_001</strain>
        <tissue evidence="1">Leg muscle</tissue>
    </source>
</reference>
<keyword evidence="2" id="KW-1185">Reference proteome</keyword>
<sequence length="389" mass="43645">MPLTIITENIAALEALHLLVKTLDLILLAIFCIILDDPKFPTLGKFIKFLEKYCLCQETVTCCQTQSTTAPRMSKVGVVPKLPKLRQLHSNNFLIDSHKCVLCKDLYTIYTCPRFLSTSPKERFGSVKDKKLHHFKDCSSSSCYCQSRHHSLLHFTVRTTEEEVDLWDPSAKSSTNVFSVAGNSKLVTTVLLSTTVIDIQHSSGYFQTIRTLFDYGSQAHFIIDNCLSRLGLARKRISVQLHGLSFTPLSATKGMATCVIKPTGQDAPIFEIDAFVLHRIIGCFPSTPIKGGPWSQHFNSQIKIGMWHGQLTCSLEWNGLKLEGSPGNPMAFDTQFGCILMVHVQRILQLKSKYMCPPSAGLLTLEYVVQKFLELDVLPVAKEFRPRDD</sequence>
<accession>A0ABQ9G3N3</accession>
<dbReference type="Proteomes" id="UP001159363">
    <property type="component" value="Chromosome 15"/>
</dbReference>
<protein>
    <submittedName>
        <fullName evidence="1">Uncharacterized protein</fullName>
    </submittedName>
</protein>
<evidence type="ECO:0000313" key="1">
    <source>
        <dbReference type="EMBL" id="KAJ8866823.1"/>
    </source>
</evidence>
<name>A0ABQ9G3N3_9NEOP</name>
<dbReference type="EMBL" id="JARBHB010000016">
    <property type="protein sequence ID" value="KAJ8866823.1"/>
    <property type="molecule type" value="Genomic_DNA"/>
</dbReference>
<evidence type="ECO:0000313" key="2">
    <source>
        <dbReference type="Proteomes" id="UP001159363"/>
    </source>
</evidence>